<dbReference type="PIRSF" id="PIRSF016958">
    <property type="entry name" value="DUF858_MeTrfase_lik"/>
    <property type="match status" value="1"/>
</dbReference>
<dbReference type="EMBL" id="MU853402">
    <property type="protein sequence ID" value="KAK4137714.1"/>
    <property type="molecule type" value="Genomic_DNA"/>
</dbReference>
<evidence type="ECO:0000256" key="10">
    <source>
        <dbReference type="ARBA" id="ARBA00048167"/>
    </source>
</evidence>
<dbReference type="AlphaFoldDB" id="A0AAN6URN1"/>
<evidence type="ECO:0000256" key="9">
    <source>
        <dbReference type="ARBA" id="ARBA00047885"/>
    </source>
</evidence>
<evidence type="ECO:0000313" key="12">
    <source>
        <dbReference type="EMBL" id="KAK4137714.1"/>
    </source>
</evidence>
<evidence type="ECO:0000256" key="4">
    <source>
        <dbReference type="ARBA" id="ARBA00022691"/>
    </source>
</evidence>
<comment type="catalytic activity">
    <reaction evidence="9">
        <text>N-terminal L-prolyl-L-prolyl-L-lysyl-[protein] + 2 S-adenosyl-L-methionine = N-terminal N,N-dimethyl-L-prolyl-L-prolyl-L-lysyl-[protein] + 2 S-adenosyl-L-homocysteine + 2 H(+)</text>
        <dbReference type="Rhea" id="RHEA:54736"/>
        <dbReference type="Rhea" id="RHEA-COMP:13787"/>
        <dbReference type="Rhea" id="RHEA-COMP:13974"/>
        <dbReference type="ChEBI" id="CHEBI:15378"/>
        <dbReference type="ChEBI" id="CHEBI:57856"/>
        <dbReference type="ChEBI" id="CHEBI:59789"/>
        <dbReference type="ChEBI" id="CHEBI:138059"/>
        <dbReference type="ChEBI" id="CHEBI:138318"/>
        <dbReference type="EC" id="2.1.1.244"/>
    </reaction>
</comment>
<feature type="binding site" evidence="11">
    <location>
        <position position="138"/>
    </location>
    <ligand>
        <name>S-adenosyl-L-methionine</name>
        <dbReference type="ChEBI" id="CHEBI:59789"/>
    </ligand>
</feature>
<evidence type="ECO:0000256" key="3">
    <source>
        <dbReference type="ARBA" id="ARBA00022679"/>
    </source>
</evidence>
<reference evidence="12" key="1">
    <citation type="journal article" date="2023" name="Mol. Phylogenet. Evol.">
        <title>Genome-scale phylogeny and comparative genomics of the fungal order Sordariales.</title>
        <authorList>
            <person name="Hensen N."/>
            <person name="Bonometti L."/>
            <person name="Westerberg I."/>
            <person name="Brannstrom I.O."/>
            <person name="Guillou S."/>
            <person name="Cros-Aarteil S."/>
            <person name="Calhoun S."/>
            <person name="Haridas S."/>
            <person name="Kuo A."/>
            <person name="Mondo S."/>
            <person name="Pangilinan J."/>
            <person name="Riley R."/>
            <person name="LaButti K."/>
            <person name="Andreopoulos B."/>
            <person name="Lipzen A."/>
            <person name="Chen C."/>
            <person name="Yan M."/>
            <person name="Daum C."/>
            <person name="Ng V."/>
            <person name="Clum A."/>
            <person name="Steindorff A."/>
            <person name="Ohm R.A."/>
            <person name="Martin F."/>
            <person name="Silar P."/>
            <person name="Natvig D.O."/>
            <person name="Lalanne C."/>
            <person name="Gautier V."/>
            <person name="Ament-Velasquez S.L."/>
            <person name="Kruys A."/>
            <person name="Hutchinson M.I."/>
            <person name="Powell A.J."/>
            <person name="Barry K."/>
            <person name="Miller A.N."/>
            <person name="Grigoriev I.V."/>
            <person name="Debuchy R."/>
            <person name="Gladieux P."/>
            <person name="Hiltunen Thoren M."/>
            <person name="Johannesson H."/>
        </authorList>
    </citation>
    <scope>NUCLEOTIDE SEQUENCE</scope>
    <source>
        <strain evidence="12">CBS 123565</strain>
    </source>
</reference>
<feature type="binding site" evidence="11">
    <location>
        <begin position="121"/>
        <end position="122"/>
    </location>
    <ligand>
        <name>S-adenosyl-L-methionine</name>
        <dbReference type="ChEBI" id="CHEBI:59789"/>
    </ligand>
</feature>
<feature type="binding site" evidence="11">
    <location>
        <position position="75"/>
    </location>
    <ligand>
        <name>S-adenosyl-L-methionine</name>
        <dbReference type="ChEBI" id="CHEBI:59789"/>
    </ligand>
</feature>
<comment type="catalytic activity">
    <reaction evidence="10">
        <text>N-terminal L-alanyl-L-prolyl-L-lysyl-[protein] + 3 S-adenosyl-L-methionine = N-terminal N,N,N-trimethyl-L-alanyl-L-prolyl-L-lysyl-[protein] + 3 S-adenosyl-L-homocysteine + 3 H(+)</text>
        <dbReference type="Rhea" id="RHEA:54712"/>
        <dbReference type="Rhea" id="RHEA-COMP:13785"/>
        <dbReference type="Rhea" id="RHEA-COMP:13971"/>
        <dbReference type="ChEBI" id="CHEBI:15378"/>
        <dbReference type="ChEBI" id="CHEBI:57856"/>
        <dbReference type="ChEBI" id="CHEBI:59789"/>
        <dbReference type="ChEBI" id="CHEBI:138057"/>
        <dbReference type="ChEBI" id="CHEBI:138315"/>
        <dbReference type="EC" id="2.1.1.244"/>
    </reaction>
</comment>
<evidence type="ECO:0000313" key="13">
    <source>
        <dbReference type="Proteomes" id="UP001304895"/>
    </source>
</evidence>
<reference evidence="12" key="2">
    <citation type="submission" date="2023-05" db="EMBL/GenBank/DDBJ databases">
        <authorList>
            <consortium name="Lawrence Berkeley National Laboratory"/>
            <person name="Steindorff A."/>
            <person name="Hensen N."/>
            <person name="Bonometti L."/>
            <person name="Westerberg I."/>
            <person name="Brannstrom I.O."/>
            <person name="Guillou S."/>
            <person name="Cros-Aarteil S."/>
            <person name="Calhoun S."/>
            <person name="Haridas S."/>
            <person name="Kuo A."/>
            <person name="Mondo S."/>
            <person name="Pangilinan J."/>
            <person name="Riley R."/>
            <person name="Labutti K."/>
            <person name="Andreopoulos B."/>
            <person name="Lipzen A."/>
            <person name="Chen C."/>
            <person name="Yanf M."/>
            <person name="Daum C."/>
            <person name="Ng V."/>
            <person name="Clum A."/>
            <person name="Ohm R."/>
            <person name="Martin F."/>
            <person name="Silar P."/>
            <person name="Natvig D."/>
            <person name="Lalanne C."/>
            <person name="Gautier V."/>
            <person name="Ament-Velasquez S.L."/>
            <person name="Kruys A."/>
            <person name="Hutchinson M.I."/>
            <person name="Powell A.J."/>
            <person name="Barry K."/>
            <person name="Miller A.N."/>
            <person name="Grigoriev I.V."/>
            <person name="Debuchy R."/>
            <person name="Gladieux P."/>
            <person name="Thoren M.H."/>
            <person name="Johannesson H."/>
        </authorList>
    </citation>
    <scope>NUCLEOTIDE SEQUENCE</scope>
    <source>
        <strain evidence="12">CBS 123565</strain>
    </source>
</reference>
<evidence type="ECO:0000256" key="1">
    <source>
        <dbReference type="ARBA" id="ARBA00009059"/>
    </source>
</evidence>
<feature type="binding site" evidence="11">
    <location>
        <position position="80"/>
    </location>
    <ligand>
        <name>S-adenosyl-L-methionine</name>
        <dbReference type="ChEBI" id="CHEBI:59789"/>
    </ligand>
</feature>
<proteinExistence type="inferred from homology"/>
<organism evidence="12 13">
    <name type="scientific">Trichocladium antarcticum</name>
    <dbReference type="NCBI Taxonomy" id="1450529"/>
    <lineage>
        <taxon>Eukaryota</taxon>
        <taxon>Fungi</taxon>
        <taxon>Dikarya</taxon>
        <taxon>Ascomycota</taxon>
        <taxon>Pezizomycotina</taxon>
        <taxon>Sordariomycetes</taxon>
        <taxon>Sordariomycetidae</taxon>
        <taxon>Sordariales</taxon>
        <taxon>Chaetomiaceae</taxon>
        <taxon>Trichocladium</taxon>
    </lineage>
</organism>
<dbReference type="SUPFAM" id="SSF53335">
    <property type="entry name" value="S-adenosyl-L-methionine-dependent methyltransferases"/>
    <property type="match status" value="1"/>
</dbReference>
<keyword evidence="4 11" id="KW-0949">S-adenosyl-L-methionine</keyword>
<dbReference type="EC" id="2.1.1.244" evidence="5"/>
<evidence type="ECO:0000256" key="6">
    <source>
        <dbReference type="ARBA" id="ARBA00039449"/>
    </source>
</evidence>
<evidence type="ECO:0000256" key="11">
    <source>
        <dbReference type="PIRSR" id="PIRSR016958-1"/>
    </source>
</evidence>
<dbReference type="Gene3D" id="3.40.50.150">
    <property type="entry name" value="Vaccinia Virus protein VP39"/>
    <property type="match status" value="1"/>
</dbReference>
<comment type="catalytic activity">
    <reaction evidence="8">
        <text>N-terminal L-seryl-L-prolyl-L-lysyl-[protein] + 3 S-adenosyl-L-methionine = N-terminal N,N,N-trimethyl-L-seryl-L-prolyl-L-lysyl-[protein] + 3 S-adenosyl-L-homocysteine + 3 H(+)</text>
        <dbReference type="Rhea" id="RHEA:54724"/>
        <dbReference type="Rhea" id="RHEA-COMP:13789"/>
        <dbReference type="Rhea" id="RHEA-COMP:13973"/>
        <dbReference type="ChEBI" id="CHEBI:15378"/>
        <dbReference type="ChEBI" id="CHEBI:57856"/>
        <dbReference type="ChEBI" id="CHEBI:59789"/>
        <dbReference type="ChEBI" id="CHEBI:138061"/>
        <dbReference type="ChEBI" id="CHEBI:138317"/>
        <dbReference type="EC" id="2.1.1.244"/>
    </reaction>
</comment>
<dbReference type="Pfam" id="PF05891">
    <property type="entry name" value="Methyltransf_PK"/>
    <property type="match status" value="1"/>
</dbReference>
<dbReference type="PANTHER" id="PTHR12753">
    <property type="entry name" value="AD-003 - RELATED"/>
    <property type="match status" value="1"/>
</dbReference>
<dbReference type="InterPro" id="IPR008576">
    <property type="entry name" value="MeTrfase_NTM1"/>
</dbReference>
<gene>
    <name evidence="12" type="ORF">BT67DRAFT_371969</name>
</gene>
<protein>
    <recommendedName>
        <fullName evidence="6">Alpha N-terminal protein methyltransferase 1</fullName>
        <ecNumber evidence="5">2.1.1.244</ecNumber>
    </recommendedName>
    <alternativeName>
        <fullName evidence="7">X-Pro-Lys N-terminal protein methyltransferase 1</fullName>
    </alternativeName>
</protein>
<evidence type="ECO:0000256" key="7">
    <source>
        <dbReference type="ARBA" id="ARBA00043129"/>
    </source>
</evidence>
<dbReference type="PANTHER" id="PTHR12753:SF0">
    <property type="entry name" value="ALPHA N-TERMINAL PROTEIN METHYLTRANSFERASE 1"/>
    <property type="match status" value="1"/>
</dbReference>
<evidence type="ECO:0000256" key="5">
    <source>
        <dbReference type="ARBA" id="ARBA00039112"/>
    </source>
</evidence>
<evidence type="ECO:0000256" key="8">
    <source>
        <dbReference type="ARBA" id="ARBA00047306"/>
    </source>
</evidence>
<dbReference type="GO" id="GO:0005737">
    <property type="term" value="C:cytoplasm"/>
    <property type="evidence" value="ECO:0007669"/>
    <property type="project" value="TreeGrafter"/>
</dbReference>
<dbReference type="Proteomes" id="UP001304895">
    <property type="component" value="Unassembled WGS sequence"/>
</dbReference>
<keyword evidence="3" id="KW-0808">Transferase</keyword>
<sequence>MEDQKGREQEPADSLISKDNGIKYWESIDADVNGMLGGFPHISRVDIRASRNFLAKLRIGSKPGLHVVDSALEGGAGIGRVTQGLLLDGIADQVDVIEPIAKFTAGLREKPGVRRIFNMGLQDWQPAEGVQYDLVWIQWCAGHLTDEQLVQFLKRCKSVLRGDRVIVVKENNSTAGEDQFDELDSSVTREDATFRRVFGEAGLRLVQVELQKGMQVGGCSLLPVRMYALKPAQ</sequence>
<dbReference type="InterPro" id="IPR029063">
    <property type="entry name" value="SAM-dependent_MTases_sf"/>
</dbReference>
<comment type="caution">
    <text evidence="12">The sequence shown here is derived from an EMBL/GenBank/DDBJ whole genome shotgun (WGS) entry which is preliminary data.</text>
</comment>
<name>A0AAN6URN1_9PEZI</name>
<keyword evidence="2" id="KW-0489">Methyltransferase</keyword>
<accession>A0AAN6URN1</accession>
<comment type="similarity">
    <text evidence="1">Belongs to the methyltransferase superfamily. NTM1 family.</text>
</comment>
<keyword evidence="13" id="KW-1185">Reference proteome</keyword>
<dbReference type="GO" id="GO:0071885">
    <property type="term" value="F:N-terminal protein N-methyltransferase activity"/>
    <property type="evidence" value="ECO:0007669"/>
    <property type="project" value="UniProtKB-EC"/>
</dbReference>
<evidence type="ECO:0000256" key="2">
    <source>
        <dbReference type="ARBA" id="ARBA00022603"/>
    </source>
</evidence>
<dbReference type="GO" id="GO:0032259">
    <property type="term" value="P:methylation"/>
    <property type="evidence" value="ECO:0007669"/>
    <property type="project" value="UniProtKB-KW"/>
</dbReference>